<dbReference type="InterPro" id="IPR056149">
    <property type="entry name" value="PRP5/DDX46/KHDC4_KH"/>
</dbReference>
<feature type="domain" description="KHDC4/BBP-like KH-domain type I" evidence="4">
    <location>
        <begin position="226"/>
        <end position="300"/>
    </location>
</feature>
<dbReference type="SUPFAM" id="SSF54791">
    <property type="entry name" value="Eukaryotic type KH-domain (KH-domain type I)"/>
    <property type="match status" value="1"/>
</dbReference>
<dbReference type="OrthoDB" id="397265at2759"/>
<evidence type="ECO:0000259" key="5">
    <source>
        <dbReference type="Pfam" id="PF23469"/>
    </source>
</evidence>
<evidence type="ECO:0000256" key="3">
    <source>
        <dbReference type="SAM" id="MobiDB-lite"/>
    </source>
</evidence>
<dbReference type="CDD" id="cd22471">
    <property type="entry name" value="KH-I_RIK_like_rpt1"/>
    <property type="match status" value="1"/>
</dbReference>
<name>A0A7I8JX93_SPIIN</name>
<organism evidence="6 7">
    <name type="scientific">Spirodela intermedia</name>
    <name type="common">Intermediate duckweed</name>
    <dbReference type="NCBI Taxonomy" id="51605"/>
    <lineage>
        <taxon>Eukaryota</taxon>
        <taxon>Viridiplantae</taxon>
        <taxon>Streptophyta</taxon>
        <taxon>Embryophyta</taxon>
        <taxon>Tracheophyta</taxon>
        <taxon>Spermatophyta</taxon>
        <taxon>Magnoliopsida</taxon>
        <taxon>Liliopsida</taxon>
        <taxon>Araceae</taxon>
        <taxon>Lemnoideae</taxon>
        <taxon>Spirodela</taxon>
    </lineage>
</organism>
<reference evidence="6" key="1">
    <citation type="submission" date="2020-02" db="EMBL/GenBank/DDBJ databases">
        <authorList>
            <person name="Scholz U."/>
            <person name="Mascher M."/>
            <person name="Fiebig A."/>
        </authorList>
    </citation>
    <scope>NUCLEOTIDE SEQUENCE</scope>
</reference>
<dbReference type="GO" id="GO:0005634">
    <property type="term" value="C:nucleus"/>
    <property type="evidence" value="ECO:0007669"/>
    <property type="project" value="InterPro"/>
</dbReference>
<evidence type="ECO:0000259" key="4">
    <source>
        <dbReference type="Pfam" id="PF22675"/>
    </source>
</evidence>
<dbReference type="Gene3D" id="3.30.1370.10">
    <property type="entry name" value="K Homology domain, type 1"/>
    <property type="match status" value="2"/>
</dbReference>
<dbReference type="InterPro" id="IPR055256">
    <property type="entry name" value="KH_1_KHDC4/BBP-like"/>
</dbReference>
<dbReference type="InterPro" id="IPR036612">
    <property type="entry name" value="KH_dom_type_1_sf"/>
</dbReference>
<evidence type="ECO:0000256" key="1">
    <source>
        <dbReference type="ARBA" id="ARBA00070402"/>
    </source>
</evidence>
<feature type="region of interest" description="Disordered" evidence="3">
    <location>
        <begin position="1"/>
        <end position="22"/>
    </location>
</feature>
<sequence>MSAESCAKASEEPGSAAAAAAKKRKWDQPAGSLFSVGLPVPGSLPFDIGPLTGIGITTLSSSLLMSTVAAVCTTTSQLYHAPAFQQNAAAMIQKTNQPKIQDELIAREIVINDADASVRSKLTKRQMQEEIQKSTGAVVITRGKYRPPNALPDNEKPLYLHISAGAHLKDTAERIKAVDRAASMVEEILKQGHSSSLVSTSYSTLNNGGQVFQPLTRCLYLGFDVDPSVNIAARIRGPNDQYINHIMNETGATVTLRGRGSGNVEIPTAGETEQPLHLYLSSSNQKSLEDARILAENLLDTISLECGASRVPPSKVYKAVPPPRQLLDGVECSENVNGSSVPATVCPSIDATAGKFSSALPVSSASTVCLPGTSLNDGVTNYGSQQTNISSYSPSSIFGGANYSGYGGIYPQATPLQQVALALRRPPVSTASSPTVTSPLPATMSAGTSLKTTLSSGAEPDKRPQRRKFQELPVASNGPPRLHQVFSLTSEADRLALGLSFGPLVCMFHRVFKSESSQDRGACYWCSLGESTFIPQL</sequence>
<dbReference type="EMBL" id="LR746264">
    <property type="protein sequence ID" value="CAA7387781.1"/>
    <property type="molecule type" value="Genomic_DNA"/>
</dbReference>
<dbReference type="PANTHER" id="PTHR15744">
    <property type="entry name" value="BLOM7"/>
    <property type="match status" value="1"/>
</dbReference>
<dbReference type="Pfam" id="PF23469">
    <property type="entry name" value="KH_12"/>
    <property type="match status" value="1"/>
</dbReference>
<evidence type="ECO:0000313" key="6">
    <source>
        <dbReference type="EMBL" id="CAA7387781.1"/>
    </source>
</evidence>
<dbReference type="GO" id="GO:0003723">
    <property type="term" value="F:RNA binding"/>
    <property type="evidence" value="ECO:0007669"/>
    <property type="project" value="InterPro"/>
</dbReference>
<dbReference type="Pfam" id="PF22675">
    <property type="entry name" value="KH-I_KHDC4-BBP"/>
    <property type="match status" value="1"/>
</dbReference>
<evidence type="ECO:0000313" key="7">
    <source>
        <dbReference type="Proteomes" id="UP000663760"/>
    </source>
</evidence>
<dbReference type="InterPro" id="IPR031121">
    <property type="entry name" value="RIK/BLOM7"/>
</dbReference>
<proteinExistence type="predicted"/>
<dbReference type="Proteomes" id="UP000663760">
    <property type="component" value="Chromosome 1"/>
</dbReference>
<feature type="region of interest" description="Disordered" evidence="3">
    <location>
        <begin position="428"/>
        <end position="476"/>
    </location>
</feature>
<dbReference type="FunFam" id="3.30.1370.10:FF:000037">
    <property type="entry name" value="KH domain protein"/>
    <property type="match status" value="1"/>
</dbReference>
<evidence type="ECO:0000256" key="2">
    <source>
        <dbReference type="ARBA" id="ARBA00081001"/>
    </source>
</evidence>
<dbReference type="AlphaFoldDB" id="A0A7I8JX93"/>
<feature type="domain" description="ATP-dependent RNA helicase PRP5/DDX46/KHDC4 KH" evidence="5">
    <location>
        <begin position="105"/>
        <end position="193"/>
    </location>
</feature>
<gene>
    <name evidence="6" type="ORF">SI8410_01000144</name>
</gene>
<accession>A0A7I8JX93</accession>
<feature type="compositionally biased region" description="Polar residues" evidence="3">
    <location>
        <begin position="445"/>
        <end position="456"/>
    </location>
</feature>
<keyword evidence="7" id="KW-1185">Reference proteome</keyword>
<feature type="compositionally biased region" description="Low complexity" evidence="3">
    <location>
        <begin position="428"/>
        <end position="443"/>
    </location>
</feature>
<dbReference type="PANTHER" id="PTHR15744:SF0">
    <property type="entry name" value="KH HOMOLOGY DOMAIN-CONTAINING PROTEIN 4"/>
    <property type="match status" value="1"/>
</dbReference>
<protein>
    <recommendedName>
        <fullName evidence="1">Protein RIK</fullName>
    </recommendedName>
    <alternativeName>
        <fullName evidence="2">Rough sheath 2-interacting KH domain protein</fullName>
    </alternativeName>
</protein>